<reference evidence="1" key="1">
    <citation type="journal article" date="2016" name="Mol. Biol. Evol.">
        <title>Comparative Genomics of Early-Diverging Mushroom-Forming Fungi Provides Insights into the Origins of Lignocellulose Decay Capabilities.</title>
        <authorList>
            <person name="Nagy L.G."/>
            <person name="Riley R."/>
            <person name="Tritt A."/>
            <person name="Adam C."/>
            <person name="Daum C."/>
            <person name="Floudas D."/>
            <person name="Sun H."/>
            <person name="Yadav J.S."/>
            <person name="Pangilinan J."/>
            <person name="Larsson K.H."/>
            <person name="Matsuura K."/>
            <person name="Barry K."/>
            <person name="Labutti K."/>
            <person name="Kuo R."/>
            <person name="Ohm R.A."/>
            <person name="Bhattacharya S.S."/>
            <person name="Shirouzu T."/>
            <person name="Yoshinaga Y."/>
            <person name="Martin F.M."/>
            <person name="Grigoriev I.V."/>
            <person name="Hibbett D.S."/>
        </authorList>
    </citation>
    <scope>NUCLEOTIDE SEQUENCE [LARGE SCALE GENOMIC DNA]</scope>
    <source>
        <strain evidence="1">CBS 109695</strain>
    </source>
</reference>
<proteinExistence type="predicted"/>
<gene>
    <name evidence="1" type="ORF">FIBSPDRAFT_882356</name>
</gene>
<protein>
    <submittedName>
        <fullName evidence="1">Uncharacterized protein</fullName>
    </submittedName>
</protein>
<dbReference type="AlphaFoldDB" id="A0A166V9D2"/>
<dbReference type="EMBL" id="KV417485">
    <property type="protein sequence ID" value="KZP32484.1"/>
    <property type="molecule type" value="Genomic_DNA"/>
</dbReference>
<evidence type="ECO:0000313" key="1">
    <source>
        <dbReference type="EMBL" id="KZP32484.1"/>
    </source>
</evidence>
<organism evidence="1">
    <name type="scientific">Athelia psychrophila</name>
    <dbReference type="NCBI Taxonomy" id="1759441"/>
    <lineage>
        <taxon>Eukaryota</taxon>
        <taxon>Fungi</taxon>
        <taxon>Dikarya</taxon>
        <taxon>Basidiomycota</taxon>
        <taxon>Agaricomycotina</taxon>
        <taxon>Agaricomycetes</taxon>
        <taxon>Agaricomycetidae</taxon>
        <taxon>Atheliales</taxon>
        <taxon>Atheliaceae</taxon>
        <taxon>Athelia</taxon>
    </lineage>
</organism>
<name>A0A166V9D2_9AGAM</name>
<sequence length="534" mass="59516">MSLSHVLLPTLDPVRNSYLSKALVVTWFDEIFETIVMSETYPLGGNAVGFINATSLASIDCHMECISGQGDTLRIYFNPDDHRPNREHYVVQTKLFVTQVAGGSTVNYSTVYNNYILSILSSSNHWAESRNILPPPIRSSPSFMYATEGVVYSTAVLALMVDHNLRPMYTALCNVRVFRVFPGQCYPCIDGMLGARLHVINIQPPKQEFEQYSILWRPCEPEEYTGSNVPIEGILFQLIQPGNMLGSVSDDLRNPSSAAALKNVLSGWHACYITRLFCPHRHYLVAPRMTTCDISGWYNGNHAHNGFITVTVRTFDLDGGVTVPLLDAYFSDGAHIKTGRVYFNGHWFKSFYHALPCPSNAIDCLVFRLQNGSKCITSDVNDKQCKLNFRNVVAITALNAKTCASRRCIDDGVDSIPPFHKVIEVMGHVFEREIGGIRKFYVDVFNIDNGLMIPRLDGTLSGCQHSKIVRASSAGSTSSTFRAYYVKTPSRPFSSPTVETAVVLRTVRNVSNLDYRVASVGRRDGYLVLGVIDR</sequence>
<accession>A0A166V9D2</accession>